<name>A0A5S9IMT4_UABAM</name>
<evidence type="ECO:0000313" key="2">
    <source>
        <dbReference type="Proteomes" id="UP000326354"/>
    </source>
</evidence>
<dbReference type="AlphaFoldDB" id="A0A5S9IMT4"/>
<reference evidence="1 2" key="1">
    <citation type="submission" date="2019-08" db="EMBL/GenBank/DDBJ databases">
        <title>Complete genome sequence of Candidatus Uab amorphum.</title>
        <authorList>
            <person name="Shiratori T."/>
            <person name="Suzuki S."/>
            <person name="Kakizawa Y."/>
            <person name="Ishida K."/>
        </authorList>
    </citation>
    <scope>NUCLEOTIDE SEQUENCE [LARGE SCALE GENOMIC DNA]</scope>
    <source>
        <strain evidence="1 2">SRT547</strain>
    </source>
</reference>
<evidence type="ECO:0000313" key="1">
    <source>
        <dbReference type="EMBL" id="BBM84411.1"/>
    </source>
</evidence>
<sequence length="334" mass="37714">MRNLFIVLLCCGFVFGDYAVEKTFHGFYNKPRNMQFEVVVPKPRVVKSAEDLKSFQGLIVANKISKTSPAKPSDDRLLSKASVDFTKHMLLVMFNDEAMAGKAVVKSIKVKDKSMVVNYGFAAEFVIGSYPTDVAKYTAVLVSRFDGEVRFVLEEKKETSLKSNIFRKKLDLQYITVKPCSYLEHPPQVGHENPDITVEVGATFDVINDMGSYLHVVFYDGKEGYMVNDSKCWHKLTTIYGKIVEIPFRESQESIDLGKEKMTFMLEAVQEKKATAKVGYTFHESALKMLDKISKMAGNRVMIRGFVEGGDAVLGVVRIYGIWKMKNTRNAVDK</sequence>
<organism evidence="1 2">
    <name type="scientific">Uabimicrobium amorphum</name>
    <dbReference type="NCBI Taxonomy" id="2596890"/>
    <lineage>
        <taxon>Bacteria</taxon>
        <taxon>Pseudomonadati</taxon>
        <taxon>Planctomycetota</taxon>
        <taxon>Candidatus Uabimicrobiia</taxon>
        <taxon>Candidatus Uabimicrobiales</taxon>
        <taxon>Candidatus Uabimicrobiaceae</taxon>
        <taxon>Candidatus Uabimicrobium</taxon>
    </lineage>
</organism>
<proteinExistence type="predicted"/>
<accession>A0A5S9IMT4</accession>
<dbReference type="KEGG" id="uam:UABAM_02770"/>
<dbReference type="RefSeq" id="WP_151968569.1">
    <property type="nucleotide sequence ID" value="NZ_AP019860.1"/>
</dbReference>
<keyword evidence="2" id="KW-1185">Reference proteome</keyword>
<gene>
    <name evidence="1" type="ORF">UABAM_02770</name>
</gene>
<dbReference type="Proteomes" id="UP000326354">
    <property type="component" value="Chromosome"/>
</dbReference>
<protein>
    <submittedName>
        <fullName evidence="1">Uncharacterized protein</fullName>
    </submittedName>
</protein>
<dbReference type="EMBL" id="AP019860">
    <property type="protein sequence ID" value="BBM84411.1"/>
    <property type="molecule type" value="Genomic_DNA"/>
</dbReference>